<sequence>SRRGIPPTTTHAANGKRKWEMQNSDLPQAKKLMQSKGDGTCGAAVTTDVEFTEHARVRYSTEIEKQTGIISRVVGVSCGERSYIMEDGHVEKILTEGHLYNVYHDDPGKDFNSRAFGMSCSDIFYELQRIILPESPIRDVLERED</sequence>
<dbReference type="Proteomes" id="UP000553632">
    <property type="component" value="Unassembled WGS sequence"/>
</dbReference>
<comment type="caution">
    <text evidence="1">The sequence shown here is derived from an EMBL/GenBank/DDBJ whole genome shotgun (WGS) entry which is preliminary data.</text>
</comment>
<dbReference type="AlphaFoldDB" id="A0A7J6QQG5"/>
<evidence type="ECO:0000313" key="1">
    <source>
        <dbReference type="EMBL" id="KAF4710819.1"/>
    </source>
</evidence>
<organism evidence="1 2">
    <name type="scientific">Perkinsus olseni</name>
    <name type="common">Perkinsus atlanticus</name>
    <dbReference type="NCBI Taxonomy" id="32597"/>
    <lineage>
        <taxon>Eukaryota</taxon>
        <taxon>Sar</taxon>
        <taxon>Alveolata</taxon>
        <taxon>Perkinsozoa</taxon>
        <taxon>Perkinsea</taxon>
        <taxon>Perkinsida</taxon>
        <taxon>Perkinsidae</taxon>
        <taxon>Perkinsus</taxon>
    </lineage>
</organism>
<dbReference type="EMBL" id="JABANO010031083">
    <property type="protein sequence ID" value="KAF4710819.1"/>
    <property type="molecule type" value="Genomic_DNA"/>
</dbReference>
<evidence type="ECO:0000313" key="2">
    <source>
        <dbReference type="Proteomes" id="UP000553632"/>
    </source>
</evidence>
<protein>
    <submittedName>
        <fullName evidence="1">Uncharacterized protein</fullName>
    </submittedName>
</protein>
<keyword evidence="2" id="KW-1185">Reference proteome</keyword>
<accession>A0A7J6QQG5</accession>
<gene>
    <name evidence="1" type="ORF">FOZ63_012429</name>
</gene>
<proteinExistence type="predicted"/>
<feature type="non-terminal residue" evidence="1">
    <location>
        <position position="145"/>
    </location>
</feature>
<reference evidence="1 2" key="1">
    <citation type="submission" date="2020-04" db="EMBL/GenBank/DDBJ databases">
        <title>Perkinsus olseni comparative genomics.</title>
        <authorList>
            <person name="Bogema D.R."/>
        </authorList>
    </citation>
    <scope>NUCLEOTIDE SEQUENCE [LARGE SCALE GENOMIC DNA]</scope>
    <source>
        <strain evidence="1 2">ATCC PRA-207</strain>
    </source>
</reference>
<feature type="non-terminal residue" evidence="1">
    <location>
        <position position="1"/>
    </location>
</feature>
<name>A0A7J6QQG5_PEROL</name>